<organism evidence="2 3">
    <name type="scientific">Nepenthes gracilis</name>
    <name type="common">Slender pitcher plant</name>
    <dbReference type="NCBI Taxonomy" id="150966"/>
    <lineage>
        <taxon>Eukaryota</taxon>
        <taxon>Viridiplantae</taxon>
        <taxon>Streptophyta</taxon>
        <taxon>Embryophyta</taxon>
        <taxon>Tracheophyta</taxon>
        <taxon>Spermatophyta</taxon>
        <taxon>Magnoliopsida</taxon>
        <taxon>eudicotyledons</taxon>
        <taxon>Gunneridae</taxon>
        <taxon>Pentapetalae</taxon>
        <taxon>Caryophyllales</taxon>
        <taxon>Nepenthaceae</taxon>
        <taxon>Nepenthes</taxon>
    </lineage>
</organism>
<name>A0AAD3TDE0_NEPGR</name>
<keyword evidence="3" id="KW-1185">Reference proteome</keyword>
<reference evidence="2" key="1">
    <citation type="submission" date="2023-05" db="EMBL/GenBank/DDBJ databases">
        <title>Nepenthes gracilis genome sequencing.</title>
        <authorList>
            <person name="Fukushima K."/>
        </authorList>
    </citation>
    <scope>NUCLEOTIDE SEQUENCE</scope>
    <source>
        <strain evidence="2">SING2019-196</strain>
    </source>
</reference>
<feature type="region of interest" description="Disordered" evidence="1">
    <location>
        <begin position="1"/>
        <end position="41"/>
    </location>
</feature>
<gene>
    <name evidence="2" type="ORF">Nepgr_028929</name>
</gene>
<evidence type="ECO:0000313" key="3">
    <source>
        <dbReference type="Proteomes" id="UP001279734"/>
    </source>
</evidence>
<dbReference type="EMBL" id="BSYO01000032">
    <property type="protein sequence ID" value="GMH27086.1"/>
    <property type="molecule type" value="Genomic_DNA"/>
</dbReference>
<dbReference type="AlphaFoldDB" id="A0AAD3TDE0"/>
<protein>
    <submittedName>
        <fullName evidence="2">Uncharacterized protein</fullName>
    </submittedName>
</protein>
<proteinExistence type="predicted"/>
<accession>A0AAD3TDE0</accession>
<feature type="compositionally biased region" description="Polar residues" evidence="1">
    <location>
        <begin position="1"/>
        <end position="22"/>
    </location>
</feature>
<evidence type="ECO:0000313" key="2">
    <source>
        <dbReference type="EMBL" id="GMH27086.1"/>
    </source>
</evidence>
<dbReference type="Proteomes" id="UP001279734">
    <property type="component" value="Unassembled WGS sequence"/>
</dbReference>
<evidence type="ECO:0000256" key="1">
    <source>
        <dbReference type="SAM" id="MobiDB-lite"/>
    </source>
</evidence>
<comment type="caution">
    <text evidence="2">The sequence shown here is derived from an EMBL/GenBank/DDBJ whole genome shotgun (WGS) entry which is preliminary data.</text>
</comment>
<sequence>MHQLSPQPHLTPHRQGTPTTRSIHPVASTKTPGRRGQLQNGYELRSKSIKYTAKAICPVKPSAIASIRMANGYHLQPTSPPAEIQFDSYAAAATQTDECI</sequence>